<evidence type="ECO:0000313" key="1">
    <source>
        <dbReference type="EMBL" id="SHF52733.1"/>
    </source>
</evidence>
<reference evidence="1 2" key="1">
    <citation type="submission" date="2016-11" db="EMBL/GenBank/DDBJ databases">
        <authorList>
            <person name="Jaros S."/>
            <person name="Januszkiewicz K."/>
            <person name="Wedrychowicz H."/>
        </authorList>
    </citation>
    <scope>NUCLEOTIDE SEQUENCE [LARGE SCALE GENOMIC DNA]</scope>
    <source>
        <strain evidence="1 2">DSM 17459</strain>
    </source>
</reference>
<accession>A0A1M5CDB3</accession>
<dbReference type="STRING" id="1122155.SAMN02745158_04098"/>
<dbReference type="EMBL" id="FQVI01000038">
    <property type="protein sequence ID" value="SHF52733.1"/>
    <property type="molecule type" value="Genomic_DNA"/>
</dbReference>
<gene>
    <name evidence="1" type="ORF">SAMN02745158_04098</name>
</gene>
<evidence type="ECO:0000313" key="2">
    <source>
        <dbReference type="Proteomes" id="UP000184245"/>
    </source>
</evidence>
<protein>
    <submittedName>
        <fullName evidence="1">Uncharacterized protein</fullName>
    </submittedName>
</protein>
<dbReference type="OrthoDB" id="1761263at2"/>
<organism evidence="1 2">
    <name type="scientific">Lactonifactor longoviformis DSM 17459</name>
    <dbReference type="NCBI Taxonomy" id="1122155"/>
    <lineage>
        <taxon>Bacteria</taxon>
        <taxon>Bacillati</taxon>
        <taxon>Bacillota</taxon>
        <taxon>Clostridia</taxon>
        <taxon>Eubacteriales</taxon>
        <taxon>Clostridiaceae</taxon>
        <taxon>Lactonifactor</taxon>
    </lineage>
</organism>
<proteinExistence type="predicted"/>
<sequence length="818" mass="92455">MKRILTKIGILAAVFVVAVLVISSRMNKQTTDNKTDLEPASLPVLSMEIDGNELNQLLGYKQEMQVDFMRDSLTPIDTDKEITLAITPFGHKIKSVAYEVRTSDGSKVVENAKIKSFSKEENTQKATFAIQQPIRMNQEYSLRFAVETDKETVYYYTRLIQRAGLNTDKYLEFAETFYQLCLDKSSQSELTKYLETDSSMNSQSYTEVNIKSTNDMVSWGKLEPQLYRKGIPTIKDINETTGSISIEYMISSKDEEGNQELYHVTDFYRMRYTQARVMLLDFERSARQVFDGNLPVITKDGINLGVASKEVQHVTNQNADIVAFVQEGELWSYNKTANKLTRILSFREDGESDIRYESTAHNMKIIRVGETGDVDFVLYGYMSRGSHEGVVGTGVYHYSNDQNVLEEKFFLPTTQSYEFLRKDLEKLSYISTQDQLYLLLEGSLYRFDTQSKEYEVLKSGIPKDGFYVSATNAHAAWMEGNDANNTTQITEIDFESGETRTIAAAEGTRLRAVGFINEDLVYGIANEPDILTDATGNIQFAMNEVRIESFDGTLVKNYQQDGVYILGITLQQGLIELSRANWQDGAYVQINSDHIMNNVQQEEKAITVNAKVTERQGMQIRLNFSTSIRDKNPLVMVSKMMESQENRTLNMEVEKTEDGQAYYVYAKGKLDSIFTRPNEAIVRADEQTGVVLNRAQQYVWERGNLKTRVTIELGDIPEVFKTGELDTDALAEGLGGSGTVLNLTGCSLQSILYEVSASRPVIAKISDTESVLIIGYDPYNTILYNPVTQETYPYGLNDSTELFQSAGNVFISYIESID</sequence>
<keyword evidence="2" id="KW-1185">Reference proteome</keyword>
<name>A0A1M5CDB3_9CLOT</name>
<dbReference type="Proteomes" id="UP000184245">
    <property type="component" value="Unassembled WGS sequence"/>
</dbReference>
<dbReference type="RefSeq" id="WP_072854625.1">
    <property type="nucleotide sequence ID" value="NZ_FQVI01000038.1"/>
</dbReference>
<dbReference type="AlphaFoldDB" id="A0A1M5CDB3"/>